<dbReference type="Proteomes" id="UP000828390">
    <property type="component" value="Unassembled WGS sequence"/>
</dbReference>
<evidence type="ECO:0000313" key="1">
    <source>
        <dbReference type="EMBL" id="KAH3700268.1"/>
    </source>
</evidence>
<reference evidence="1" key="1">
    <citation type="journal article" date="2019" name="bioRxiv">
        <title>The Genome of the Zebra Mussel, Dreissena polymorpha: A Resource for Invasive Species Research.</title>
        <authorList>
            <person name="McCartney M.A."/>
            <person name="Auch B."/>
            <person name="Kono T."/>
            <person name="Mallez S."/>
            <person name="Zhang Y."/>
            <person name="Obille A."/>
            <person name="Becker A."/>
            <person name="Abrahante J.E."/>
            <person name="Garbe J."/>
            <person name="Badalamenti J.P."/>
            <person name="Herman A."/>
            <person name="Mangelson H."/>
            <person name="Liachko I."/>
            <person name="Sullivan S."/>
            <person name="Sone E.D."/>
            <person name="Koren S."/>
            <person name="Silverstein K.A.T."/>
            <person name="Beckman K.B."/>
            <person name="Gohl D.M."/>
        </authorList>
    </citation>
    <scope>NUCLEOTIDE SEQUENCE</scope>
    <source>
        <strain evidence="1">Duluth1</strain>
        <tissue evidence="1">Whole animal</tissue>
    </source>
</reference>
<accession>A0A9D3YK12</accession>
<gene>
    <name evidence="1" type="ORF">DPMN_075242</name>
</gene>
<keyword evidence="2" id="KW-1185">Reference proteome</keyword>
<name>A0A9D3YK12_DREPO</name>
<evidence type="ECO:0000313" key="2">
    <source>
        <dbReference type="Proteomes" id="UP000828390"/>
    </source>
</evidence>
<dbReference type="EMBL" id="JAIWYP010000015">
    <property type="protein sequence ID" value="KAH3700268.1"/>
    <property type="molecule type" value="Genomic_DNA"/>
</dbReference>
<reference evidence="1" key="2">
    <citation type="submission" date="2020-11" db="EMBL/GenBank/DDBJ databases">
        <authorList>
            <person name="McCartney M.A."/>
            <person name="Auch B."/>
            <person name="Kono T."/>
            <person name="Mallez S."/>
            <person name="Becker A."/>
            <person name="Gohl D.M."/>
            <person name="Silverstein K.A.T."/>
            <person name="Koren S."/>
            <person name="Bechman K.B."/>
            <person name="Herman A."/>
            <person name="Abrahante J.E."/>
            <person name="Garbe J."/>
        </authorList>
    </citation>
    <scope>NUCLEOTIDE SEQUENCE</scope>
    <source>
        <strain evidence="1">Duluth1</strain>
        <tissue evidence="1">Whole animal</tissue>
    </source>
</reference>
<comment type="caution">
    <text evidence="1">The sequence shown here is derived from an EMBL/GenBank/DDBJ whole genome shotgun (WGS) entry which is preliminary data.</text>
</comment>
<dbReference type="AlphaFoldDB" id="A0A9D3YK12"/>
<organism evidence="1 2">
    <name type="scientific">Dreissena polymorpha</name>
    <name type="common">Zebra mussel</name>
    <name type="synonym">Mytilus polymorpha</name>
    <dbReference type="NCBI Taxonomy" id="45954"/>
    <lineage>
        <taxon>Eukaryota</taxon>
        <taxon>Metazoa</taxon>
        <taxon>Spiralia</taxon>
        <taxon>Lophotrochozoa</taxon>
        <taxon>Mollusca</taxon>
        <taxon>Bivalvia</taxon>
        <taxon>Autobranchia</taxon>
        <taxon>Heteroconchia</taxon>
        <taxon>Euheterodonta</taxon>
        <taxon>Imparidentia</taxon>
        <taxon>Neoheterodontei</taxon>
        <taxon>Myida</taxon>
        <taxon>Dreissenoidea</taxon>
        <taxon>Dreissenidae</taxon>
        <taxon>Dreissena</taxon>
    </lineage>
</organism>
<proteinExistence type="predicted"/>
<sequence length="73" mass="7576">MVQGAGRKLTRLFGVVGRPNPAPLRHRGHVLNALSIALTSLRLPGPAAKLVHLSHVFQTLGAKCSGCGSGGRL</sequence>
<protein>
    <submittedName>
        <fullName evidence="1">Uncharacterized protein</fullName>
    </submittedName>
</protein>